<dbReference type="OrthoDB" id="6933865at2"/>
<name>A0A4R5VBU0_9RHOB</name>
<evidence type="ECO:0000256" key="1">
    <source>
        <dbReference type="SAM" id="SignalP"/>
    </source>
</evidence>
<gene>
    <name evidence="2" type="ORF">E1832_08925</name>
</gene>
<evidence type="ECO:0008006" key="4">
    <source>
        <dbReference type="Google" id="ProtNLM"/>
    </source>
</evidence>
<reference evidence="2 3" key="1">
    <citation type="submission" date="2019-03" db="EMBL/GenBank/DDBJ databases">
        <title>Ruegeria lutea sp. nov., a novel strain, isolated from marine sediment, the Masan Bay, South Korea.</title>
        <authorList>
            <person name="Kim J."/>
            <person name="Kim D.-Y."/>
            <person name="Lee S.-S."/>
        </authorList>
    </citation>
    <scope>NUCLEOTIDE SEQUENCE [LARGE SCALE GENOMIC DNA]</scope>
    <source>
        <strain evidence="2 3">318-1</strain>
    </source>
</reference>
<organism evidence="2 3">
    <name type="scientific">Antarcticimicrobium luteum</name>
    <dbReference type="NCBI Taxonomy" id="2547397"/>
    <lineage>
        <taxon>Bacteria</taxon>
        <taxon>Pseudomonadati</taxon>
        <taxon>Pseudomonadota</taxon>
        <taxon>Alphaproteobacteria</taxon>
        <taxon>Rhodobacterales</taxon>
        <taxon>Paracoccaceae</taxon>
        <taxon>Antarcticimicrobium</taxon>
    </lineage>
</organism>
<proteinExistence type="predicted"/>
<dbReference type="RefSeq" id="WP_133359391.1">
    <property type="nucleotide sequence ID" value="NZ_SMUV01000061.1"/>
</dbReference>
<keyword evidence="3" id="KW-1185">Reference proteome</keyword>
<comment type="caution">
    <text evidence="2">The sequence shown here is derived from an EMBL/GenBank/DDBJ whole genome shotgun (WGS) entry which is preliminary data.</text>
</comment>
<sequence length="157" mass="16840">MRTIKHIAPVLFGIALSLTAGPAFAESTSHQGHGASELALTLNAGAKWQGDDNMIKGMEAIQTAVAANIDAIHHDHLPVEDYKSLAAVVMAQTDFMIENCELEPAVDEQFHGVLGQIIEGASEMEAGDQARQGAILVIQALNAYGEHFEHPGWKPFN</sequence>
<accession>A0A4R5VBU0</accession>
<feature type="chain" id="PRO_5020978046" description="DnrO protein" evidence="1">
    <location>
        <begin position="26"/>
        <end position="157"/>
    </location>
</feature>
<protein>
    <recommendedName>
        <fullName evidence="4">DnrO protein</fullName>
    </recommendedName>
</protein>
<feature type="signal peptide" evidence="1">
    <location>
        <begin position="1"/>
        <end position="25"/>
    </location>
</feature>
<keyword evidence="1" id="KW-0732">Signal</keyword>
<dbReference type="EMBL" id="SMUV01000061">
    <property type="protein sequence ID" value="TDK49702.1"/>
    <property type="molecule type" value="Genomic_DNA"/>
</dbReference>
<dbReference type="Proteomes" id="UP000295301">
    <property type="component" value="Unassembled WGS sequence"/>
</dbReference>
<evidence type="ECO:0000313" key="3">
    <source>
        <dbReference type="Proteomes" id="UP000295301"/>
    </source>
</evidence>
<evidence type="ECO:0000313" key="2">
    <source>
        <dbReference type="EMBL" id="TDK49702.1"/>
    </source>
</evidence>
<dbReference type="AlphaFoldDB" id="A0A4R5VBU0"/>